<comment type="caution">
    <text evidence="1">The sequence shown here is derived from an EMBL/GenBank/DDBJ whole genome shotgun (WGS) entry which is preliminary data.</text>
</comment>
<gene>
    <name evidence="1" type="ORF">H9894_03520</name>
</gene>
<organism evidence="1 2">
    <name type="scientific">Candidatus Desulfovibrio intestinipullorum</name>
    <dbReference type="NCBI Taxonomy" id="2838536"/>
    <lineage>
        <taxon>Bacteria</taxon>
        <taxon>Pseudomonadati</taxon>
        <taxon>Thermodesulfobacteriota</taxon>
        <taxon>Desulfovibrionia</taxon>
        <taxon>Desulfovibrionales</taxon>
        <taxon>Desulfovibrionaceae</taxon>
        <taxon>Desulfovibrio</taxon>
    </lineage>
</organism>
<evidence type="ECO:0000313" key="2">
    <source>
        <dbReference type="Proteomes" id="UP000886752"/>
    </source>
</evidence>
<name>A0A9D1PX48_9BACT</name>
<reference evidence="1" key="1">
    <citation type="journal article" date="2021" name="PeerJ">
        <title>Extensive microbial diversity within the chicken gut microbiome revealed by metagenomics and culture.</title>
        <authorList>
            <person name="Gilroy R."/>
            <person name="Ravi A."/>
            <person name="Getino M."/>
            <person name="Pursley I."/>
            <person name="Horton D.L."/>
            <person name="Alikhan N.F."/>
            <person name="Baker D."/>
            <person name="Gharbi K."/>
            <person name="Hall N."/>
            <person name="Watson M."/>
            <person name="Adriaenssens E.M."/>
            <person name="Foster-Nyarko E."/>
            <person name="Jarju S."/>
            <person name="Secka A."/>
            <person name="Antonio M."/>
            <person name="Oren A."/>
            <person name="Chaudhuri R.R."/>
            <person name="La Ragione R."/>
            <person name="Hildebrand F."/>
            <person name="Pallen M.J."/>
        </authorList>
    </citation>
    <scope>NUCLEOTIDE SEQUENCE</scope>
    <source>
        <strain evidence="1">ChiHecec2B26-446</strain>
    </source>
</reference>
<reference evidence="1" key="2">
    <citation type="submission" date="2021-04" db="EMBL/GenBank/DDBJ databases">
        <authorList>
            <person name="Gilroy R."/>
        </authorList>
    </citation>
    <scope>NUCLEOTIDE SEQUENCE</scope>
    <source>
        <strain evidence="1">ChiHecec2B26-446</strain>
    </source>
</reference>
<protein>
    <submittedName>
        <fullName evidence="1">Uncharacterized protein</fullName>
    </submittedName>
</protein>
<dbReference type="EMBL" id="DXHV01000040">
    <property type="protein sequence ID" value="HIW00242.1"/>
    <property type="molecule type" value="Genomic_DNA"/>
</dbReference>
<evidence type="ECO:0000313" key="1">
    <source>
        <dbReference type="EMBL" id="HIW00242.1"/>
    </source>
</evidence>
<dbReference type="Proteomes" id="UP000886752">
    <property type="component" value="Unassembled WGS sequence"/>
</dbReference>
<accession>A0A9D1PX48</accession>
<sequence>MQRNEDIRGRRGGLVNSSLTTPVAPMGMDIAFHYACPFCQKVIRVSSPLKPVVISCPQCHKQFPIVPVDDALIKFMQVITAEGRAAACQEFV</sequence>
<proteinExistence type="predicted"/>
<dbReference type="AlphaFoldDB" id="A0A9D1PX48"/>